<name>A0ABS9YSF0_9MYCO</name>
<evidence type="ECO:0000256" key="1">
    <source>
        <dbReference type="PROSITE-ProRule" id="PRU01373"/>
    </source>
</evidence>
<protein>
    <submittedName>
        <fullName evidence="4">L,D-transpeptidase family protein</fullName>
    </submittedName>
</protein>
<comment type="pathway">
    <text evidence="1">Cell wall biogenesis; peptidoglycan biosynthesis.</text>
</comment>
<keyword evidence="5" id="KW-1185">Reference proteome</keyword>
<dbReference type="EMBL" id="JAIVFL010000001">
    <property type="protein sequence ID" value="MCI4674158.1"/>
    <property type="molecule type" value="Genomic_DNA"/>
</dbReference>
<organism evidence="4 5">
    <name type="scientific">Candidatus Mycolicibacterium alkanivorans</name>
    <dbReference type="NCBI Taxonomy" id="2954114"/>
    <lineage>
        <taxon>Bacteria</taxon>
        <taxon>Bacillati</taxon>
        <taxon>Actinomycetota</taxon>
        <taxon>Actinomycetes</taxon>
        <taxon>Mycobacteriales</taxon>
        <taxon>Mycobacteriaceae</taxon>
        <taxon>Mycolicibacterium</taxon>
    </lineage>
</organism>
<evidence type="ECO:0000313" key="4">
    <source>
        <dbReference type="EMBL" id="MCI4674158.1"/>
    </source>
</evidence>
<evidence type="ECO:0000256" key="2">
    <source>
        <dbReference type="SAM" id="SignalP"/>
    </source>
</evidence>
<comment type="caution">
    <text evidence="4">The sequence shown here is derived from an EMBL/GenBank/DDBJ whole genome shotgun (WGS) entry which is preliminary data.</text>
</comment>
<gene>
    <name evidence="4" type="ORF">K9U37_04100</name>
</gene>
<feature type="domain" description="L,D-TPase catalytic" evidence="3">
    <location>
        <begin position="43"/>
        <end position="214"/>
    </location>
</feature>
<dbReference type="PANTHER" id="PTHR38589:SF1">
    <property type="entry name" value="BLR0621 PROTEIN"/>
    <property type="match status" value="1"/>
</dbReference>
<dbReference type="InterPro" id="IPR005490">
    <property type="entry name" value="LD_TPept_cat_dom"/>
</dbReference>
<sequence length="225" mass="23830">MKLPKTVATVVGRIGLVALSLPLAAPASAEPAAAQPAQWIVVGVPAANATTGTLIAYQRDGQQWKAVLGPTPAHVGELGVGAPADGVYRTPEGTFAFDQSFGRQPNPGTKMPYFQATKQDWWDEDPKSPTYNTHVRSADQPSSVVENLYDSGPVYDYAVNIASNPQRIPGNVAGIFLHVTDGNPTWGCVAIGRDEMKSVLNWLDPAQDPRISIGVGQPSLVATKS</sequence>
<feature type="chain" id="PRO_5046702124" evidence="2">
    <location>
        <begin position="30"/>
        <end position="225"/>
    </location>
</feature>
<keyword evidence="1" id="KW-0961">Cell wall biogenesis/degradation</keyword>
<evidence type="ECO:0000313" key="5">
    <source>
        <dbReference type="Proteomes" id="UP001139068"/>
    </source>
</evidence>
<feature type="active site" description="Nucleophile" evidence="1">
    <location>
        <position position="188"/>
    </location>
</feature>
<feature type="signal peptide" evidence="2">
    <location>
        <begin position="1"/>
        <end position="29"/>
    </location>
</feature>
<feature type="active site" description="Proton donor/acceptor" evidence="1">
    <location>
        <position position="178"/>
    </location>
</feature>
<dbReference type="PROSITE" id="PS52029">
    <property type="entry name" value="LD_TPASE"/>
    <property type="match status" value="1"/>
</dbReference>
<dbReference type="Proteomes" id="UP001139068">
    <property type="component" value="Unassembled WGS sequence"/>
</dbReference>
<dbReference type="Pfam" id="PF03734">
    <property type="entry name" value="YkuD"/>
    <property type="match status" value="1"/>
</dbReference>
<reference evidence="4" key="1">
    <citation type="journal article" date="2022" name="ISME J.">
        <title>Identification of active gaseous-alkane degraders at natural gas seeps.</title>
        <authorList>
            <person name="Farhan Ul Haque M."/>
            <person name="Hernandez M."/>
            <person name="Crombie A.T."/>
            <person name="Murrell J.C."/>
        </authorList>
    </citation>
    <scope>NUCLEOTIDE SEQUENCE</scope>
    <source>
        <strain evidence="4">ANDR5</strain>
    </source>
</reference>
<keyword evidence="2" id="KW-0732">Signal</keyword>
<dbReference type="PANTHER" id="PTHR38589">
    <property type="entry name" value="BLR0621 PROTEIN"/>
    <property type="match status" value="1"/>
</dbReference>
<keyword evidence="1" id="KW-0573">Peptidoglycan synthesis</keyword>
<evidence type="ECO:0000259" key="3">
    <source>
        <dbReference type="PROSITE" id="PS52029"/>
    </source>
</evidence>
<keyword evidence="1" id="KW-0133">Cell shape</keyword>
<dbReference type="RefSeq" id="WP_243070626.1">
    <property type="nucleotide sequence ID" value="NZ_JAIVFL010000001.1"/>
</dbReference>
<accession>A0ABS9YSF0</accession>
<proteinExistence type="predicted"/>